<dbReference type="OrthoDB" id="9786141at2"/>
<dbReference type="SUPFAM" id="SSF46785">
    <property type="entry name" value="Winged helix' DNA-binding domain"/>
    <property type="match status" value="1"/>
</dbReference>
<dbReference type="InterPro" id="IPR036390">
    <property type="entry name" value="WH_DNA-bd_sf"/>
</dbReference>
<dbReference type="PANTHER" id="PTHR43736:SF4">
    <property type="entry name" value="SLR1690 PROTEIN"/>
    <property type="match status" value="1"/>
</dbReference>
<dbReference type="InterPro" id="IPR036388">
    <property type="entry name" value="WH-like_DNA-bd_sf"/>
</dbReference>
<dbReference type="CDD" id="cd18873">
    <property type="entry name" value="NUDIX_NadM_like"/>
    <property type="match status" value="1"/>
</dbReference>
<dbReference type="GO" id="GO:0016787">
    <property type="term" value="F:hydrolase activity"/>
    <property type="evidence" value="ECO:0007669"/>
    <property type="project" value="UniProtKB-KW"/>
</dbReference>
<name>A0A559IH67_9BACL</name>
<reference evidence="4 5" key="1">
    <citation type="submission" date="2019-07" db="EMBL/GenBank/DDBJ databases">
        <authorList>
            <person name="Kim J."/>
        </authorList>
    </citation>
    <scope>NUCLEOTIDE SEQUENCE [LARGE SCALE GENOMIC DNA]</scope>
    <source>
        <strain evidence="4 5">N4</strain>
    </source>
</reference>
<evidence type="ECO:0000313" key="5">
    <source>
        <dbReference type="Proteomes" id="UP000318102"/>
    </source>
</evidence>
<dbReference type="InterPro" id="IPR020084">
    <property type="entry name" value="NUDIX_hydrolase_CS"/>
</dbReference>
<dbReference type="AlphaFoldDB" id="A0A559IH67"/>
<dbReference type="Proteomes" id="UP000318102">
    <property type="component" value="Unassembled WGS sequence"/>
</dbReference>
<dbReference type="PROSITE" id="PS00893">
    <property type="entry name" value="NUDIX_BOX"/>
    <property type="match status" value="1"/>
</dbReference>
<dbReference type="Pfam" id="PF00293">
    <property type="entry name" value="NUDIX"/>
    <property type="match status" value="1"/>
</dbReference>
<evidence type="ECO:0000259" key="3">
    <source>
        <dbReference type="PROSITE" id="PS51462"/>
    </source>
</evidence>
<dbReference type="RefSeq" id="WP_144994349.1">
    <property type="nucleotide sequence ID" value="NZ_VNJK01000005.1"/>
</dbReference>
<feature type="compositionally biased region" description="Polar residues" evidence="2">
    <location>
        <begin position="1"/>
        <end position="13"/>
    </location>
</feature>
<dbReference type="SUPFAM" id="SSF55811">
    <property type="entry name" value="Nudix"/>
    <property type="match status" value="1"/>
</dbReference>
<evidence type="ECO:0000313" key="4">
    <source>
        <dbReference type="EMBL" id="TVX86773.1"/>
    </source>
</evidence>
<feature type="region of interest" description="Disordered" evidence="2">
    <location>
        <begin position="1"/>
        <end position="58"/>
    </location>
</feature>
<sequence length="297" mass="33930">MNGNEADSCQSSASERKVSDADTATSHVEEQKASNLASSLEQPLDDYEKNYSPNRYRTPDGAPADIVIFTITTEERPTVKKSMPKRQLEVLLIQRKRWPFAGQWALPGGFCRETETLYECARRELQEETNVTDVHIEYLNIYSTPGRDPRGWILSHAFCALVQEEVLAARRASYDAADLKLIPVEEALNMDLAFDHRLIIQDALDMIREKMMTTTIAKQFLSEAFTISELYQVLQTVVPTFEEPNFVRKLTSTRTRQGLIEEVRGDNGGLLTSNRYSQRPAQLYRFTDYTPKLSLYN</sequence>
<feature type="domain" description="Nudix hydrolase" evidence="3">
    <location>
        <begin position="59"/>
        <end position="204"/>
    </location>
</feature>
<accession>A0A559IH67</accession>
<keyword evidence="5" id="KW-1185">Reference proteome</keyword>
<dbReference type="InterPro" id="IPR000086">
    <property type="entry name" value="NUDIX_hydrolase_dom"/>
</dbReference>
<dbReference type="PROSITE" id="PS51462">
    <property type="entry name" value="NUDIX"/>
    <property type="match status" value="1"/>
</dbReference>
<evidence type="ECO:0000256" key="2">
    <source>
        <dbReference type="SAM" id="MobiDB-lite"/>
    </source>
</evidence>
<dbReference type="Gene3D" id="3.90.79.10">
    <property type="entry name" value="Nucleoside Triphosphate Pyrophosphohydrolase"/>
    <property type="match status" value="1"/>
</dbReference>
<protein>
    <submittedName>
        <fullName evidence="4">NUDIX hydrolase</fullName>
    </submittedName>
</protein>
<dbReference type="PANTHER" id="PTHR43736">
    <property type="entry name" value="ADP-RIBOSE PYROPHOSPHATASE"/>
    <property type="match status" value="1"/>
</dbReference>
<evidence type="ECO:0000256" key="1">
    <source>
        <dbReference type="ARBA" id="ARBA00022801"/>
    </source>
</evidence>
<comment type="caution">
    <text evidence="4">The sequence shown here is derived from an EMBL/GenBank/DDBJ whole genome shotgun (WGS) entry which is preliminary data.</text>
</comment>
<keyword evidence="1 4" id="KW-0378">Hydrolase</keyword>
<dbReference type="InterPro" id="IPR015797">
    <property type="entry name" value="NUDIX_hydrolase-like_dom_sf"/>
</dbReference>
<organism evidence="4 5">
    <name type="scientific">Paenibacillus agilis</name>
    <dbReference type="NCBI Taxonomy" id="3020863"/>
    <lineage>
        <taxon>Bacteria</taxon>
        <taxon>Bacillati</taxon>
        <taxon>Bacillota</taxon>
        <taxon>Bacilli</taxon>
        <taxon>Bacillales</taxon>
        <taxon>Paenibacillaceae</taxon>
        <taxon>Paenibacillus</taxon>
    </lineage>
</organism>
<proteinExistence type="predicted"/>
<gene>
    <name evidence="4" type="ORF">FPZ44_22895</name>
</gene>
<dbReference type="Gene3D" id="1.10.10.10">
    <property type="entry name" value="Winged helix-like DNA-binding domain superfamily/Winged helix DNA-binding domain"/>
    <property type="match status" value="1"/>
</dbReference>
<dbReference type="EMBL" id="VNJK01000005">
    <property type="protein sequence ID" value="TVX86773.1"/>
    <property type="molecule type" value="Genomic_DNA"/>
</dbReference>